<feature type="region of interest" description="Disordered" evidence="5">
    <location>
        <begin position="377"/>
        <end position="418"/>
    </location>
</feature>
<evidence type="ECO:0000256" key="2">
    <source>
        <dbReference type="ARBA" id="ARBA00022692"/>
    </source>
</evidence>
<dbReference type="KEGG" id="ehx:EMIHUDRAFT_250836"/>
<feature type="transmembrane region" description="Helical" evidence="6">
    <location>
        <begin position="102"/>
        <end position="119"/>
    </location>
</feature>
<evidence type="ECO:0000256" key="1">
    <source>
        <dbReference type="ARBA" id="ARBA00004141"/>
    </source>
</evidence>
<dbReference type="PANTHER" id="PTHR12570">
    <property type="match status" value="1"/>
</dbReference>
<feature type="transmembrane region" description="Helical" evidence="6">
    <location>
        <begin position="44"/>
        <end position="65"/>
    </location>
</feature>
<dbReference type="Gene3D" id="1.10.3730.20">
    <property type="match status" value="1"/>
</dbReference>
<dbReference type="Proteomes" id="UP000013827">
    <property type="component" value="Unassembled WGS sequence"/>
</dbReference>
<dbReference type="InterPro" id="IPR008521">
    <property type="entry name" value="Mg_trans_NIPA"/>
</dbReference>
<keyword evidence="4 6" id="KW-0472">Membrane</keyword>
<reference evidence="8" key="1">
    <citation type="journal article" date="2013" name="Nature">
        <title>Pan genome of the phytoplankton Emiliania underpins its global distribution.</title>
        <authorList>
            <person name="Read B.A."/>
            <person name="Kegel J."/>
            <person name="Klute M.J."/>
            <person name="Kuo A."/>
            <person name="Lefebvre S.C."/>
            <person name="Maumus F."/>
            <person name="Mayer C."/>
            <person name="Miller J."/>
            <person name="Monier A."/>
            <person name="Salamov A."/>
            <person name="Young J."/>
            <person name="Aguilar M."/>
            <person name="Claverie J.M."/>
            <person name="Frickenhaus S."/>
            <person name="Gonzalez K."/>
            <person name="Herman E.K."/>
            <person name="Lin Y.C."/>
            <person name="Napier J."/>
            <person name="Ogata H."/>
            <person name="Sarno A.F."/>
            <person name="Shmutz J."/>
            <person name="Schroeder D."/>
            <person name="de Vargas C."/>
            <person name="Verret F."/>
            <person name="von Dassow P."/>
            <person name="Valentin K."/>
            <person name="Van de Peer Y."/>
            <person name="Wheeler G."/>
            <person name="Dacks J.B."/>
            <person name="Delwiche C.F."/>
            <person name="Dyhrman S.T."/>
            <person name="Glockner G."/>
            <person name="John U."/>
            <person name="Richards T."/>
            <person name="Worden A.Z."/>
            <person name="Zhang X."/>
            <person name="Grigoriev I.V."/>
            <person name="Allen A.E."/>
            <person name="Bidle K."/>
            <person name="Borodovsky M."/>
            <person name="Bowler C."/>
            <person name="Brownlee C."/>
            <person name="Cock J.M."/>
            <person name="Elias M."/>
            <person name="Gladyshev V.N."/>
            <person name="Groth M."/>
            <person name="Guda C."/>
            <person name="Hadaegh A."/>
            <person name="Iglesias-Rodriguez M.D."/>
            <person name="Jenkins J."/>
            <person name="Jones B.M."/>
            <person name="Lawson T."/>
            <person name="Leese F."/>
            <person name="Lindquist E."/>
            <person name="Lobanov A."/>
            <person name="Lomsadze A."/>
            <person name="Malik S.B."/>
            <person name="Marsh M.E."/>
            <person name="Mackinder L."/>
            <person name="Mock T."/>
            <person name="Mueller-Roeber B."/>
            <person name="Pagarete A."/>
            <person name="Parker M."/>
            <person name="Probert I."/>
            <person name="Quesneville H."/>
            <person name="Raines C."/>
            <person name="Rensing S.A."/>
            <person name="Riano-Pachon D.M."/>
            <person name="Richier S."/>
            <person name="Rokitta S."/>
            <person name="Shiraiwa Y."/>
            <person name="Soanes D.M."/>
            <person name="van der Giezen M."/>
            <person name="Wahlund T.M."/>
            <person name="Williams B."/>
            <person name="Wilson W."/>
            <person name="Wolfe G."/>
            <person name="Wurch L.L."/>
        </authorList>
    </citation>
    <scope>NUCLEOTIDE SEQUENCE</scope>
</reference>
<evidence type="ECO:0000256" key="4">
    <source>
        <dbReference type="ARBA" id="ARBA00023136"/>
    </source>
</evidence>
<feature type="transmembrane region" description="Helical" evidence="6">
    <location>
        <begin position="164"/>
        <end position="188"/>
    </location>
</feature>
<dbReference type="AlphaFoldDB" id="A0A0D3HXD0"/>
<keyword evidence="3 6" id="KW-1133">Transmembrane helix</keyword>
<dbReference type="GO" id="GO:0015095">
    <property type="term" value="F:magnesium ion transmembrane transporter activity"/>
    <property type="evidence" value="ECO:0007669"/>
    <property type="project" value="InterPro"/>
</dbReference>
<sequence length="418" mass="43643">MDLVLLGELMIVVGCLSSAVGMLYMKLSSEVGEASLPLCQRWRWAVGFVLLVVNATAFDIIAYGMTPLSMIAPFAGLTIVFSSLLAWTGLLTKREQLTPSGAAATVLVIGGITGVSVFGPRGDGSPSVLRLTADSVALVAAAFGLVAVWLILRRTRLAPPHSSWLMTIASSTTSACCGLVTQVALKQISGTVVTSVMAGSTRAWSDPLTWGSFVAIGLSSPLQLYLLNETLAGAKVSLAVPAYQSTLIVMNLLAAGVVYGEARCASRPSRDNRTRLTASVCVGEFEHASPQQLYFFGGGVACSIVGLVMLTLADEPAESSSEPLGDRLLVAPPEPTRRMSQPLAPLELPPPSPVASRLRGLGSPGLALAALSPLAAITPRRRPSSAPPTAAKPMPDAITPQREDGRLSSARRSLLESL</sequence>
<dbReference type="PaxDb" id="2903-EOD03665"/>
<evidence type="ECO:0000256" key="6">
    <source>
        <dbReference type="SAM" id="Phobius"/>
    </source>
</evidence>
<dbReference type="PANTHER" id="PTHR12570:SF9">
    <property type="entry name" value="MAGNESIUM TRANSPORTER NIPA8-RELATED"/>
    <property type="match status" value="1"/>
</dbReference>
<evidence type="ECO:0000256" key="5">
    <source>
        <dbReference type="SAM" id="MobiDB-lite"/>
    </source>
</evidence>
<dbReference type="EnsemblProtists" id="EOD03665">
    <property type="protein sequence ID" value="EOD03665"/>
    <property type="gene ID" value="EMIHUDRAFT_250836"/>
</dbReference>
<comment type="subcellular location">
    <subcellularLocation>
        <location evidence="1">Membrane</location>
        <topology evidence="1">Multi-pass membrane protein</topology>
    </subcellularLocation>
</comment>
<dbReference type="Pfam" id="PF05653">
    <property type="entry name" value="Mg_trans_NIPA"/>
    <property type="match status" value="1"/>
</dbReference>
<dbReference type="GO" id="GO:0016020">
    <property type="term" value="C:membrane"/>
    <property type="evidence" value="ECO:0007669"/>
    <property type="project" value="UniProtKB-SubCell"/>
</dbReference>
<reference evidence="7" key="2">
    <citation type="submission" date="2024-10" db="UniProtKB">
        <authorList>
            <consortium name="EnsemblProtists"/>
        </authorList>
    </citation>
    <scope>IDENTIFICATION</scope>
</reference>
<dbReference type="HOGENOM" id="CLU_657945_0_0_1"/>
<protein>
    <recommendedName>
        <fullName evidence="9">EamA domain-containing protein</fullName>
    </recommendedName>
</protein>
<feature type="compositionally biased region" description="Low complexity" evidence="5">
    <location>
        <begin position="407"/>
        <end position="418"/>
    </location>
</feature>
<dbReference type="GeneID" id="17249818"/>
<accession>A0A0D3HXD0</accession>
<keyword evidence="2 6" id="KW-0812">Transmembrane</keyword>
<dbReference type="SUPFAM" id="SSF103481">
    <property type="entry name" value="Multidrug resistance efflux transporter EmrE"/>
    <property type="match status" value="1"/>
</dbReference>
<evidence type="ECO:0000313" key="8">
    <source>
        <dbReference type="Proteomes" id="UP000013827"/>
    </source>
</evidence>
<proteinExistence type="predicted"/>
<feature type="region of interest" description="Disordered" evidence="5">
    <location>
        <begin position="316"/>
        <end position="359"/>
    </location>
</feature>
<feature type="transmembrane region" description="Helical" evidence="6">
    <location>
        <begin position="131"/>
        <end position="152"/>
    </location>
</feature>
<feature type="transmembrane region" description="Helical" evidence="6">
    <location>
        <begin position="6"/>
        <end position="24"/>
    </location>
</feature>
<keyword evidence="8" id="KW-1185">Reference proteome</keyword>
<feature type="transmembrane region" description="Helical" evidence="6">
    <location>
        <begin position="71"/>
        <end position="90"/>
    </location>
</feature>
<evidence type="ECO:0008006" key="9">
    <source>
        <dbReference type="Google" id="ProtNLM"/>
    </source>
</evidence>
<evidence type="ECO:0000256" key="3">
    <source>
        <dbReference type="ARBA" id="ARBA00022989"/>
    </source>
</evidence>
<organism evidence="7 8">
    <name type="scientific">Emiliania huxleyi (strain CCMP1516)</name>
    <dbReference type="NCBI Taxonomy" id="280463"/>
    <lineage>
        <taxon>Eukaryota</taxon>
        <taxon>Haptista</taxon>
        <taxon>Haptophyta</taxon>
        <taxon>Prymnesiophyceae</taxon>
        <taxon>Isochrysidales</taxon>
        <taxon>Noelaerhabdaceae</taxon>
        <taxon>Emiliania</taxon>
    </lineage>
</organism>
<dbReference type="InterPro" id="IPR037185">
    <property type="entry name" value="EmrE-like"/>
</dbReference>
<feature type="transmembrane region" description="Helical" evidence="6">
    <location>
        <begin position="238"/>
        <end position="259"/>
    </location>
</feature>
<evidence type="ECO:0000313" key="7">
    <source>
        <dbReference type="EnsemblProtists" id="EOD03665"/>
    </source>
</evidence>
<name>A0A0D3HXD0_EMIH1</name>
<dbReference type="RefSeq" id="XP_005756094.1">
    <property type="nucleotide sequence ID" value="XM_005756037.1"/>
</dbReference>